<dbReference type="HOGENOM" id="CLU_3320212_0_0_1"/>
<dbReference type="AlphaFoldDB" id="A0A0A2KZ36"/>
<organism evidence="1 2">
    <name type="scientific">Penicillium italicum</name>
    <name type="common">Blue mold</name>
    <dbReference type="NCBI Taxonomy" id="40296"/>
    <lineage>
        <taxon>Eukaryota</taxon>
        <taxon>Fungi</taxon>
        <taxon>Dikarya</taxon>
        <taxon>Ascomycota</taxon>
        <taxon>Pezizomycotina</taxon>
        <taxon>Eurotiomycetes</taxon>
        <taxon>Eurotiomycetidae</taxon>
        <taxon>Eurotiales</taxon>
        <taxon>Aspergillaceae</taxon>
        <taxon>Penicillium</taxon>
    </lineage>
</organism>
<evidence type="ECO:0000313" key="2">
    <source>
        <dbReference type="Proteomes" id="UP000030104"/>
    </source>
</evidence>
<comment type="caution">
    <text evidence="1">The sequence shown here is derived from an EMBL/GenBank/DDBJ whole genome shotgun (WGS) entry which is preliminary data.</text>
</comment>
<accession>A0A0A2KZ36</accession>
<evidence type="ECO:0000313" key="1">
    <source>
        <dbReference type="EMBL" id="KGO72151.1"/>
    </source>
</evidence>
<reference evidence="1 2" key="1">
    <citation type="journal article" date="2015" name="Mol. Plant Microbe Interact.">
        <title>Genome, transcriptome, and functional analyses of Penicillium expansum provide new insights into secondary metabolism and pathogenicity.</title>
        <authorList>
            <person name="Ballester A.R."/>
            <person name="Marcet-Houben M."/>
            <person name="Levin E."/>
            <person name="Sela N."/>
            <person name="Selma-Lazaro C."/>
            <person name="Carmona L."/>
            <person name="Wisniewski M."/>
            <person name="Droby S."/>
            <person name="Gonzalez-Candelas L."/>
            <person name="Gabaldon T."/>
        </authorList>
    </citation>
    <scope>NUCLEOTIDE SEQUENCE [LARGE SCALE GENOMIC DNA]</scope>
    <source>
        <strain evidence="1 2">PHI-1</strain>
    </source>
</reference>
<keyword evidence="2" id="KW-1185">Reference proteome</keyword>
<gene>
    <name evidence="1" type="ORF">PITC_075890</name>
</gene>
<protein>
    <submittedName>
        <fullName evidence="1">Uncharacterized protein</fullName>
    </submittedName>
</protein>
<sequence length="39" mass="4647">MPRKQAYIFKKSETLNSTRASRFQVTIQYSTRKYFGTGR</sequence>
<proteinExistence type="predicted"/>
<dbReference type="Proteomes" id="UP000030104">
    <property type="component" value="Unassembled WGS sequence"/>
</dbReference>
<dbReference type="EMBL" id="JQGA01000899">
    <property type="protein sequence ID" value="KGO72151.1"/>
    <property type="molecule type" value="Genomic_DNA"/>
</dbReference>
<name>A0A0A2KZ36_PENIT</name>